<evidence type="ECO:0000256" key="4">
    <source>
        <dbReference type="ARBA" id="ARBA00022975"/>
    </source>
</evidence>
<keyword evidence="3" id="KW-0210">Decarboxylase</keyword>
<comment type="catalytic activity">
    <reaction evidence="6">
        <text>orotidine 5'-phosphate + H(+) = UMP + CO2</text>
        <dbReference type="Rhea" id="RHEA:11596"/>
        <dbReference type="ChEBI" id="CHEBI:15378"/>
        <dbReference type="ChEBI" id="CHEBI:16526"/>
        <dbReference type="ChEBI" id="CHEBI:57538"/>
        <dbReference type="ChEBI" id="CHEBI:57865"/>
        <dbReference type="EC" id="4.1.1.23"/>
    </reaction>
</comment>
<dbReference type="RefSeq" id="WP_147824346.1">
    <property type="nucleotide sequence ID" value="NZ_BAAARG010000001.1"/>
</dbReference>
<proteinExistence type="inferred from homology"/>
<evidence type="ECO:0000313" key="9">
    <source>
        <dbReference type="EMBL" id="TXK05535.1"/>
    </source>
</evidence>
<gene>
    <name evidence="9" type="primary">pyrF</name>
    <name evidence="9" type="ORF">FVP60_00590</name>
</gene>
<name>A0A5C8HNI7_9MICO</name>
<keyword evidence="4" id="KW-0665">Pyrimidine biosynthesis</keyword>
<dbReference type="InterPro" id="IPR001754">
    <property type="entry name" value="OMPdeCOase_dom"/>
</dbReference>
<keyword evidence="10" id="KW-1185">Reference proteome</keyword>
<dbReference type="PANTHER" id="PTHR43375">
    <property type="entry name" value="OROTIDINE 5'-PHOSPHATE DECARBOXYLASE"/>
    <property type="match status" value="1"/>
</dbReference>
<dbReference type="OrthoDB" id="9808470at2"/>
<evidence type="ECO:0000259" key="8">
    <source>
        <dbReference type="SMART" id="SM00934"/>
    </source>
</evidence>
<dbReference type="AlphaFoldDB" id="A0A5C8HNI7"/>
<dbReference type="GO" id="GO:0004590">
    <property type="term" value="F:orotidine-5'-phosphate decarboxylase activity"/>
    <property type="evidence" value="ECO:0007669"/>
    <property type="project" value="UniProtKB-UniRule"/>
</dbReference>
<dbReference type="GO" id="GO:0044205">
    <property type="term" value="P:'de novo' UMP biosynthetic process"/>
    <property type="evidence" value="ECO:0007669"/>
    <property type="project" value="UniProtKB-UniPathway"/>
</dbReference>
<keyword evidence="5 9" id="KW-0456">Lyase</keyword>
<dbReference type="EMBL" id="VRSW01000001">
    <property type="protein sequence ID" value="TXK05535.1"/>
    <property type="molecule type" value="Genomic_DNA"/>
</dbReference>
<dbReference type="Gene3D" id="3.20.20.70">
    <property type="entry name" value="Aldolase class I"/>
    <property type="match status" value="1"/>
</dbReference>
<comment type="similarity">
    <text evidence="2">Belongs to the OMP decarboxylase family. Type 2 subfamily.</text>
</comment>
<evidence type="ECO:0000256" key="1">
    <source>
        <dbReference type="ARBA" id="ARBA00004861"/>
    </source>
</evidence>
<dbReference type="InterPro" id="IPR011060">
    <property type="entry name" value="RibuloseP-bd_barrel"/>
</dbReference>
<dbReference type="CDD" id="cd04725">
    <property type="entry name" value="OMP_decarboxylase_like"/>
    <property type="match status" value="1"/>
</dbReference>
<evidence type="ECO:0000256" key="2">
    <source>
        <dbReference type="ARBA" id="ARBA00008847"/>
    </source>
</evidence>
<dbReference type="InterPro" id="IPR018089">
    <property type="entry name" value="OMPdecase_AS"/>
</dbReference>
<dbReference type="SMART" id="SM00934">
    <property type="entry name" value="OMPdecase"/>
    <property type="match status" value="1"/>
</dbReference>
<dbReference type="UniPathway" id="UPA00070">
    <property type="reaction ID" value="UER00120"/>
</dbReference>
<organism evidence="9 10">
    <name type="scientific">Microbacterium mitrae</name>
    <dbReference type="NCBI Taxonomy" id="664640"/>
    <lineage>
        <taxon>Bacteria</taxon>
        <taxon>Bacillati</taxon>
        <taxon>Actinomycetota</taxon>
        <taxon>Actinomycetes</taxon>
        <taxon>Micrococcales</taxon>
        <taxon>Microbacteriaceae</taxon>
        <taxon>Microbacterium</taxon>
    </lineage>
</organism>
<dbReference type="InterPro" id="IPR013785">
    <property type="entry name" value="Aldolase_TIM"/>
</dbReference>
<comment type="caution">
    <text evidence="9">The sequence shown here is derived from an EMBL/GenBank/DDBJ whole genome shotgun (WGS) entry which is preliminary data.</text>
</comment>
<evidence type="ECO:0000256" key="5">
    <source>
        <dbReference type="ARBA" id="ARBA00023239"/>
    </source>
</evidence>
<evidence type="ECO:0000313" key="10">
    <source>
        <dbReference type="Proteomes" id="UP000321196"/>
    </source>
</evidence>
<evidence type="ECO:0000256" key="3">
    <source>
        <dbReference type="ARBA" id="ARBA00022793"/>
    </source>
</evidence>
<feature type="domain" description="Orotidine 5'-phosphate decarboxylase" evidence="8">
    <location>
        <begin position="18"/>
        <end position="272"/>
    </location>
</feature>
<dbReference type="Proteomes" id="UP000321196">
    <property type="component" value="Unassembled WGS sequence"/>
</dbReference>
<evidence type="ECO:0000256" key="6">
    <source>
        <dbReference type="ARBA" id="ARBA00049157"/>
    </source>
</evidence>
<evidence type="ECO:0000256" key="7">
    <source>
        <dbReference type="NCBIfam" id="TIGR02127"/>
    </source>
</evidence>
<sequence length="284" mass="28996">MTIAFGTKTREAILTHGALCVGIDPHESLLNDWNLPVSAAGAREFGLRVVDASAGEVGFVKPQASFYERFGSAGFAALEDVTRAARAAGILVIADAKRGDIGTTMAGYAQAWLAPGSPLEADALTVSPYLGPTSLRETMTFAHQHGKGLFVLSATSNPEAGELQRAVVSAGTGQESVAAAVISSVSAFNADTADGHGWGSMGFVIGATVDQASLGLPAQLTPRAPILAPGFGAQGPALAELGELFGANAPSVIASESRGILRAGPVGLEDAIRSRKNELEVTRG</sequence>
<protein>
    <recommendedName>
        <fullName evidence="7">Orotidine-5'-phosphate decarboxylase</fullName>
        <ecNumber evidence="7">4.1.1.23</ecNumber>
    </recommendedName>
</protein>
<comment type="pathway">
    <text evidence="1">Pyrimidine metabolism; UMP biosynthesis via de novo pathway; UMP from orotate: step 2/2.</text>
</comment>
<dbReference type="EC" id="4.1.1.23" evidence="7"/>
<dbReference type="SUPFAM" id="SSF51366">
    <property type="entry name" value="Ribulose-phoshate binding barrel"/>
    <property type="match status" value="1"/>
</dbReference>
<dbReference type="InterPro" id="IPR011995">
    <property type="entry name" value="OMPdecase_type-2"/>
</dbReference>
<dbReference type="NCBIfam" id="TIGR02127">
    <property type="entry name" value="pyrF_sub2"/>
    <property type="match status" value="1"/>
</dbReference>
<dbReference type="PROSITE" id="PS00156">
    <property type="entry name" value="OMPDECASE"/>
    <property type="match status" value="1"/>
</dbReference>
<dbReference type="PANTHER" id="PTHR43375:SF1">
    <property type="entry name" value="OROTIDINE 5'-PHOSPHATE DECARBOXYLASE"/>
    <property type="match status" value="1"/>
</dbReference>
<dbReference type="Pfam" id="PF00215">
    <property type="entry name" value="OMPdecase"/>
    <property type="match status" value="1"/>
</dbReference>
<dbReference type="GO" id="GO:0006207">
    <property type="term" value="P:'de novo' pyrimidine nucleobase biosynthetic process"/>
    <property type="evidence" value="ECO:0007669"/>
    <property type="project" value="InterPro"/>
</dbReference>
<accession>A0A5C8HNI7</accession>
<reference evidence="9 10" key="1">
    <citation type="submission" date="2019-08" db="EMBL/GenBank/DDBJ databases">
        <authorList>
            <person name="Dong K."/>
        </authorList>
    </citation>
    <scope>NUCLEOTIDE SEQUENCE [LARGE SCALE GENOMIC DNA]</scope>
    <source>
        <strain evidence="9 10">M4-8</strain>
    </source>
</reference>